<sequence length="256" mass="29664">MSRSVYTNLFRIFTISKNHPLQAETEPLGPWILWRLWKTRNDWIIKGTEYDALQTIKKATEDMEEWKSRKENQGSLEIKNPMPTNPLRESWKPPPSGWVKCNVDGTWNKDAVDNGIGWVLRDSKGDVLWIGGRKISRLSSILEVEIEALRWAILVTSNFNYDNIIFETDSKEAVEALSSDEGWPKLRTITQDIHHLLAKLNHHKIIFQPRDGNFVADRIAKESLSNRNYDPKLYSSMPNWIIPLVDVDKQSCIFMG</sequence>
<evidence type="ECO:0000259" key="2">
    <source>
        <dbReference type="Pfam" id="PF13456"/>
    </source>
</evidence>
<dbReference type="PANTHER" id="PTHR47074:SF48">
    <property type="entry name" value="POLYNUCLEOTIDYL TRANSFERASE, RIBONUCLEASE H-LIKE SUPERFAMILY PROTEIN"/>
    <property type="match status" value="1"/>
</dbReference>
<dbReference type="Pfam" id="PF13456">
    <property type="entry name" value="RVT_3"/>
    <property type="match status" value="1"/>
</dbReference>
<proteinExistence type="predicted"/>
<dbReference type="Gene3D" id="3.30.420.10">
    <property type="entry name" value="Ribonuclease H-like superfamily/Ribonuclease H"/>
    <property type="match status" value="1"/>
</dbReference>
<dbReference type="SUPFAM" id="SSF53098">
    <property type="entry name" value="Ribonuclease H-like"/>
    <property type="match status" value="1"/>
</dbReference>
<protein>
    <recommendedName>
        <fullName evidence="2">RNase H type-1 domain-containing protein</fullName>
    </recommendedName>
</protein>
<gene>
    <name evidence="3" type="ORF">LC_TR1531_c2_g1_i1_g.5180</name>
</gene>
<dbReference type="InterPro" id="IPR002156">
    <property type="entry name" value="RNaseH_domain"/>
</dbReference>
<dbReference type="EMBL" id="GEVK01019783">
    <property type="protein sequence ID" value="JAU33049.1"/>
    <property type="molecule type" value="Transcribed_RNA"/>
</dbReference>
<evidence type="ECO:0000313" key="3">
    <source>
        <dbReference type="EMBL" id="JAU33049.1"/>
    </source>
</evidence>
<dbReference type="AlphaFoldDB" id="A0A1J3ELU2"/>
<dbReference type="InterPro" id="IPR052929">
    <property type="entry name" value="RNase_H-like_EbsB-rel"/>
</dbReference>
<accession>A0A1J3ELU2</accession>
<dbReference type="InterPro" id="IPR012337">
    <property type="entry name" value="RNaseH-like_sf"/>
</dbReference>
<dbReference type="CDD" id="cd06222">
    <property type="entry name" value="RNase_H_like"/>
    <property type="match status" value="1"/>
</dbReference>
<dbReference type="GO" id="GO:0004523">
    <property type="term" value="F:RNA-DNA hybrid ribonuclease activity"/>
    <property type="evidence" value="ECO:0007669"/>
    <property type="project" value="InterPro"/>
</dbReference>
<evidence type="ECO:0000256" key="1">
    <source>
        <dbReference type="SAM" id="MobiDB-lite"/>
    </source>
</evidence>
<dbReference type="GO" id="GO:0003676">
    <property type="term" value="F:nucleic acid binding"/>
    <property type="evidence" value="ECO:0007669"/>
    <property type="project" value="InterPro"/>
</dbReference>
<feature type="domain" description="RNase H type-1" evidence="2">
    <location>
        <begin position="102"/>
        <end position="222"/>
    </location>
</feature>
<feature type="region of interest" description="Disordered" evidence="1">
    <location>
        <begin position="67"/>
        <end position="92"/>
    </location>
</feature>
<dbReference type="InterPro" id="IPR044730">
    <property type="entry name" value="RNase_H-like_dom_plant"/>
</dbReference>
<organism evidence="3">
    <name type="scientific">Noccaea caerulescens</name>
    <name type="common">Alpine penny-cress</name>
    <name type="synonym">Thlaspi caerulescens</name>
    <dbReference type="NCBI Taxonomy" id="107243"/>
    <lineage>
        <taxon>Eukaryota</taxon>
        <taxon>Viridiplantae</taxon>
        <taxon>Streptophyta</taxon>
        <taxon>Embryophyta</taxon>
        <taxon>Tracheophyta</taxon>
        <taxon>Spermatophyta</taxon>
        <taxon>Magnoliopsida</taxon>
        <taxon>eudicotyledons</taxon>
        <taxon>Gunneridae</taxon>
        <taxon>Pentapetalae</taxon>
        <taxon>rosids</taxon>
        <taxon>malvids</taxon>
        <taxon>Brassicales</taxon>
        <taxon>Brassicaceae</taxon>
        <taxon>Coluteocarpeae</taxon>
        <taxon>Noccaea</taxon>
    </lineage>
</organism>
<reference evidence="3" key="1">
    <citation type="submission" date="2016-07" db="EMBL/GenBank/DDBJ databases">
        <title>De novo transcriptome assembly of four accessions of the metal hyperaccumulator plant Noccaea caerulescens.</title>
        <authorList>
            <person name="Blande D."/>
            <person name="Halimaa P."/>
            <person name="Tervahauta A.I."/>
            <person name="Aarts M.G."/>
            <person name="Karenlampi S.O."/>
        </authorList>
    </citation>
    <scope>NUCLEOTIDE SEQUENCE</scope>
</reference>
<dbReference type="InterPro" id="IPR036397">
    <property type="entry name" value="RNaseH_sf"/>
</dbReference>
<name>A0A1J3ELU2_NOCCA</name>
<dbReference type="PANTHER" id="PTHR47074">
    <property type="entry name" value="BNAC02G40300D PROTEIN"/>
    <property type="match status" value="1"/>
</dbReference>